<evidence type="ECO:0000313" key="1">
    <source>
        <dbReference type="EMBL" id="MBB4143127.1"/>
    </source>
</evidence>
<evidence type="ECO:0000313" key="2">
    <source>
        <dbReference type="Proteomes" id="UP000519897"/>
    </source>
</evidence>
<sequence>MINLAKTFRPGEFRYIATRMRGHGPWNIPIAARSRKALADHFGDNCYQHKKWSINDVLVVDKDPLRLVYVNPEFEGYRTAALDIFPTAPWSVVIDHCLGRRIAQKAGYEYVLVQRITSRVNSSHAYLERTTHRGRPTYAWGNPRPLCFSDGRIRNKALHRGINFWGPRRYQPYDPASTSDAGLTLKQLGRWWWALGIEDGYETCDDLCRPPYGGDPRLSGISPYCAADARESAILFDHP</sequence>
<reference evidence="1 2" key="1">
    <citation type="submission" date="2020-08" db="EMBL/GenBank/DDBJ databases">
        <title>Genomic Encyclopedia of Type Strains, Phase IV (KMG-IV): sequencing the most valuable type-strain genomes for metagenomic binning, comparative biology and taxonomic classification.</title>
        <authorList>
            <person name="Goeker M."/>
        </authorList>
    </citation>
    <scope>NUCLEOTIDE SEQUENCE [LARGE SCALE GENOMIC DNA]</scope>
    <source>
        <strain evidence="1 2">DSM 29514</strain>
    </source>
</reference>
<name>A0A7W6PRL5_9HYPH</name>
<comment type="caution">
    <text evidence="1">The sequence shown here is derived from an EMBL/GenBank/DDBJ whole genome shotgun (WGS) entry which is preliminary data.</text>
</comment>
<dbReference type="AlphaFoldDB" id="A0A7W6PRL5"/>
<accession>A0A7W6PRL5</accession>
<gene>
    <name evidence="1" type="ORF">GGQ72_001626</name>
</gene>
<protein>
    <submittedName>
        <fullName evidence="1">Uncharacterized protein</fullName>
    </submittedName>
</protein>
<keyword evidence="2" id="KW-1185">Reference proteome</keyword>
<organism evidence="1 2">
    <name type="scientific">Rhizobium rhizoryzae</name>
    <dbReference type="NCBI Taxonomy" id="451876"/>
    <lineage>
        <taxon>Bacteria</taxon>
        <taxon>Pseudomonadati</taxon>
        <taxon>Pseudomonadota</taxon>
        <taxon>Alphaproteobacteria</taxon>
        <taxon>Hyphomicrobiales</taxon>
        <taxon>Rhizobiaceae</taxon>
        <taxon>Rhizobium/Agrobacterium group</taxon>
        <taxon>Rhizobium</taxon>
    </lineage>
</organism>
<dbReference type="Proteomes" id="UP000519897">
    <property type="component" value="Unassembled WGS sequence"/>
</dbReference>
<dbReference type="EMBL" id="JACIEC010000001">
    <property type="protein sequence ID" value="MBB4143127.1"/>
    <property type="molecule type" value="Genomic_DNA"/>
</dbReference>
<proteinExistence type="predicted"/>